<dbReference type="KEGG" id="dps:DP0209"/>
<gene>
    <name evidence="5" type="ordered locus">DP0209</name>
</gene>
<evidence type="ECO:0000259" key="4">
    <source>
        <dbReference type="PROSITE" id="PS50995"/>
    </source>
</evidence>
<dbReference type="eggNOG" id="COG1846">
    <property type="taxonomic scope" value="Bacteria"/>
</dbReference>
<sequence length="157" mass="17408">MESSHAKIHNVIQKLRVIFKATQAHSKYVEKLCGLSSAKLWMLHEVATSPGLKVSQLASVLSIHPSTCSNMLDKLEEQELISRDRSKKDQRSVHLYVTEQGKILLARAPQPPQGKLTSALKELPFEHLTTLDDELTHLVSVLDVPGDKVGLTPIANE</sequence>
<dbReference type="OrthoDB" id="9806864at2"/>
<keyword evidence="1" id="KW-0805">Transcription regulation</keyword>
<evidence type="ECO:0000256" key="1">
    <source>
        <dbReference type="ARBA" id="ARBA00023015"/>
    </source>
</evidence>
<evidence type="ECO:0000256" key="3">
    <source>
        <dbReference type="ARBA" id="ARBA00023163"/>
    </source>
</evidence>
<dbReference type="InterPro" id="IPR036388">
    <property type="entry name" value="WH-like_DNA-bd_sf"/>
</dbReference>
<accession>Q6ART7</accession>
<dbReference type="PRINTS" id="PR00598">
    <property type="entry name" value="HTHMARR"/>
</dbReference>
<dbReference type="PANTHER" id="PTHR42756">
    <property type="entry name" value="TRANSCRIPTIONAL REGULATOR, MARR"/>
    <property type="match status" value="1"/>
</dbReference>
<evidence type="ECO:0000313" key="6">
    <source>
        <dbReference type="Proteomes" id="UP000000602"/>
    </source>
</evidence>
<dbReference type="Gene3D" id="1.10.10.10">
    <property type="entry name" value="Winged helix-like DNA-binding domain superfamily/Winged helix DNA-binding domain"/>
    <property type="match status" value="1"/>
</dbReference>
<evidence type="ECO:0000313" key="5">
    <source>
        <dbReference type="EMBL" id="CAG34938.1"/>
    </source>
</evidence>
<name>Q6ART7_DESPS</name>
<dbReference type="PANTHER" id="PTHR42756:SF1">
    <property type="entry name" value="TRANSCRIPTIONAL REPRESSOR OF EMRAB OPERON"/>
    <property type="match status" value="1"/>
</dbReference>
<dbReference type="GO" id="GO:0003677">
    <property type="term" value="F:DNA binding"/>
    <property type="evidence" value="ECO:0007669"/>
    <property type="project" value="UniProtKB-KW"/>
</dbReference>
<keyword evidence="2" id="KW-0238">DNA-binding</keyword>
<dbReference type="HOGENOM" id="CLU_083287_27_7_7"/>
<protein>
    <submittedName>
        <fullName evidence="5">Related to transcriptional regulator (MarR family)</fullName>
    </submittedName>
</protein>
<dbReference type="EMBL" id="CR522870">
    <property type="protein sequence ID" value="CAG34938.1"/>
    <property type="molecule type" value="Genomic_DNA"/>
</dbReference>
<dbReference type="STRING" id="177439.DP0209"/>
<dbReference type="GO" id="GO:0003700">
    <property type="term" value="F:DNA-binding transcription factor activity"/>
    <property type="evidence" value="ECO:0007669"/>
    <property type="project" value="InterPro"/>
</dbReference>
<evidence type="ECO:0000256" key="2">
    <source>
        <dbReference type="ARBA" id="ARBA00023125"/>
    </source>
</evidence>
<dbReference type="Proteomes" id="UP000000602">
    <property type="component" value="Chromosome"/>
</dbReference>
<keyword evidence="6" id="KW-1185">Reference proteome</keyword>
<keyword evidence="3" id="KW-0804">Transcription</keyword>
<dbReference type="SMART" id="SM00347">
    <property type="entry name" value="HTH_MARR"/>
    <property type="match status" value="1"/>
</dbReference>
<organism evidence="5 6">
    <name type="scientific">Desulfotalea psychrophila (strain LSv54 / DSM 12343)</name>
    <dbReference type="NCBI Taxonomy" id="177439"/>
    <lineage>
        <taxon>Bacteria</taxon>
        <taxon>Pseudomonadati</taxon>
        <taxon>Thermodesulfobacteriota</taxon>
        <taxon>Desulfobulbia</taxon>
        <taxon>Desulfobulbales</taxon>
        <taxon>Desulfocapsaceae</taxon>
        <taxon>Desulfotalea</taxon>
    </lineage>
</organism>
<dbReference type="InterPro" id="IPR000835">
    <property type="entry name" value="HTH_MarR-typ"/>
</dbReference>
<feature type="domain" description="HTH marR-type" evidence="4">
    <location>
        <begin position="8"/>
        <end position="140"/>
    </location>
</feature>
<dbReference type="AlphaFoldDB" id="Q6ART7"/>
<dbReference type="PROSITE" id="PS50995">
    <property type="entry name" value="HTH_MARR_2"/>
    <property type="match status" value="1"/>
</dbReference>
<reference evidence="6" key="1">
    <citation type="journal article" date="2004" name="Environ. Microbiol.">
        <title>The genome of Desulfotalea psychrophila, a sulfate-reducing bacterium from permanently cold Arctic sediments.</title>
        <authorList>
            <person name="Rabus R."/>
            <person name="Ruepp A."/>
            <person name="Frickey T."/>
            <person name="Rattei T."/>
            <person name="Fartmann B."/>
            <person name="Stark M."/>
            <person name="Bauer M."/>
            <person name="Zibat A."/>
            <person name="Lombardot T."/>
            <person name="Becker I."/>
            <person name="Amann J."/>
            <person name="Gellner K."/>
            <person name="Teeling H."/>
            <person name="Leuschner W.D."/>
            <person name="Gloeckner F.-O."/>
            <person name="Lupas A.N."/>
            <person name="Amann R."/>
            <person name="Klenk H.-P."/>
        </authorList>
    </citation>
    <scope>NUCLEOTIDE SEQUENCE [LARGE SCALE GENOMIC DNA]</scope>
    <source>
        <strain evidence="6">DSM 12343 / LSv54</strain>
    </source>
</reference>
<dbReference type="InterPro" id="IPR036390">
    <property type="entry name" value="WH_DNA-bd_sf"/>
</dbReference>
<proteinExistence type="predicted"/>
<dbReference type="SUPFAM" id="SSF46785">
    <property type="entry name" value="Winged helix' DNA-binding domain"/>
    <property type="match status" value="1"/>
</dbReference>
<dbReference type="RefSeq" id="WP_011187454.1">
    <property type="nucleotide sequence ID" value="NC_006138.1"/>
</dbReference>
<dbReference type="Pfam" id="PF01047">
    <property type="entry name" value="MarR"/>
    <property type="match status" value="1"/>
</dbReference>